<dbReference type="PANTHER" id="PTHR10188">
    <property type="entry name" value="L-ASPARAGINASE"/>
    <property type="match status" value="1"/>
</dbReference>
<gene>
    <name evidence="5" type="ORF">V8G54_005119</name>
</gene>
<proteinExistence type="predicted"/>
<name>A0AAQ3PG46_VIGMU</name>
<evidence type="ECO:0000313" key="6">
    <source>
        <dbReference type="Proteomes" id="UP001374535"/>
    </source>
</evidence>
<evidence type="ECO:0000256" key="2">
    <source>
        <dbReference type="ARBA" id="ARBA00011601"/>
    </source>
</evidence>
<dbReference type="EMBL" id="CP144700">
    <property type="protein sequence ID" value="WVZ26575.1"/>
    <property type="molecule type" value="Genomic_DNA"/>
</dbReference>
<evidence type="ECO:0000256" key="3">
    <source>
        <dbReference type="ARBA" id="ARBA00012879"/>
    </source>
</evidence>
<comment type="subunit">
    <text evidence="2">Heterotetramer of two alpha and two beta chains arranged as a dimer of alpha/beta heterodimers.</text>
</comment>
<dbReference type="SUPFAM" id="SSF56235">
    <property type="entry name" value="N-terminal nucleophile aminohydrolases (Ntn hydrolases)"/>
    <property type="match status" value="1"/>
</dbReference>
<dbReference type="InterPro" id="IPR029055">
    <property type="entry name" value="Ntn_hydrolases_N"/>
</dbReference>
<dbReference type="Proteomes" id="UP001374535">
    <property type="component" value="Chromosome 1"/>
</dbReference>
<dbReference type="GO" id="GO:0008798">
    <property type="term" value="F:beta-aspartyl-peptidase activity"/>
    <property type="evidence" value="ECO:0007669"/>
    <property type="project" value="UniProtKB-EC"/>
</dbReference>
<dbReference type="GO" id="GO:0016811">
    <property type="term" value="F:hydrolase activity, acting on carbon-nitrogen (but not peptide) bonds, in linear amides"/>
    <property type="evidence" value="ECO:0007669"/>
    <property type="project" value="UniProtKB-ARBA"/>
</dbReference>
<dbReference type="AlphaFoldDB" id="A0AAQ3PG46"/>
<sequence length="164" mass="18303">MGWAIALHGGTGDIPLSLPPEYRRPRKEALRHCLQICVEALKAKLPPLDVVRELENILQFNAGKASVLTSKGTVEMEASIMDDTTDNSFLMKMKNENEDGRRSHCLAPRRCSQTILWYEANRRAVQLTAGQWHDYGETTERQSATPSGCLLGLGLNSMTLLSYK</sequence>
<protein>
    <recommendedName>
        <fullName evidence="3">beta-aspartyl-peptidase</fullName>
        <ecNumber evidence="3">3.4.19.5</ecNumber>
    </recommendedName>
</protein>
<evidence type="ECO:0000313" key="5">
    <source>
        <dbReference type="EMBL" id="WVZ26575.1"/>
    </source>
</evidence>
<organism evidence="5 6">
    <name type="scientific">Vigna mungo</name>
    <name type="common">Black gram</name>
    <name type="synonym">Phaseolus mungo</name>
    <dbReference type="NCBI Taxonomy" id="3915"/>
    <lineage>
        <taxon>Eukaryota</taxon>
        <taxon>Viridiplantae</taxon>
        <taxon>Streptophyta</taxon>
        <taxon>Embryophyta</taxon>
        <taxon>Tracheophyta</taxon>
        <taxon>Spermatophyta</taxon>
        <taxon>Magnoliopsida</taxon>
        <taxon>eudicotyledons</taxon>
        <taxon>Gunneridae</taxon>
        <taxon>Pentapetalae</taxon>
        <taxon>rosids</taxon>
        <taxon>fabids</taxon>
        <taxon>Fabales</taxon>
        <taxon>Fabaceae</taxon>
        <taxon>Papilionoideae</taxon>
        <taxon>50 kb inversion clade</taxon>
        <taxon>NPAAA clade</taxon>
        <taxon>indigoferoid/millettioid clade</taxon>
        <taxon>Phaseoleae</taxon>
        <taxon>Vigna</taxon>
    </lineage>
</organism>
<reference evidence="5 6" key="1">
    <citation type="journal article" date="2023" name="Life. Sci Alliance">
        <title>Evolutionary insights into 3D genome organization and epigenetic landscape of Vigna mungo.</title>
        <authorList>
            <person name="Junaid A."/>
            <person name="Singh B."/>
            <person name="Bhatia S."/>
        </authorList>
    </citation>
    <scope>NUCLEOTIDE SEQUENCE [LARGE SCALE GENOMIC DNA]</scope>
    <source>
        <strain evidence="5">Urdbean</strain>
    </source>
</reference>
<dbReference type="InterPro" id="IPR000246">
    <property type="entry name" value="Peptidase_T2"/>
</dbReference>
<keyword evidence="4" id="KW-0068">Autocatalytic cleavage</keyword>
<dbReference type="PANTHER" id="PTHR10188:SF6">
    <property type="entry name" value="N(4)-(BETA-N-ACETYLGLUCOSAMINYL)-L-ASPARAGINASE"/>
    <property type="match status" value="1"/>
</dbReference>
<evidence type="ECO:0000256" key="4">
    <source>
        <dbReference type="ARBA" id="ARBA00022813"/>
    </source>
</evidence>
<comment type="catalytic activity">
    <reaction evidence="1">
        <text>Cleavage of a beta-linked Asp residue from the N-terminus of a polypeptide.</text>
        <dbReference type="EC" id="3.4.19.5"/>
    </reaction>
</comment>
<dbReference type="Pfam" id="PF01112">
    <property type="entry name" value="Asparaginase_2"/>
    <property type="match status" value="1"/>
</dbReference>
<evidence type="ECO:0000256" key="1">
    <source>
        <dbReference type="ARBA" id="ARBA00000306"/>
    </source>
</evidence>
<accession>A0AAQ3PG46</accession>
<keyword evidence="6" id="KW-1185">Reference proteome</keyword>
<dbReference type="EC" id="3.4.19.5" evidence="3"/>